<dbReference type="InParanoid" id="B7PDU3"/>
<reference evidence="2" key="2">
    <citation type="submission" date="2020-05" db="UniProtKB">
        <authorList>
            <consortium name="EnsemblMetazoa"/>
        </authorList>
    </citation>
    <scope>IDENTIFICATION</scope>
    <source>
        <strain evidence="2">wikel</strain>
    </source>
</reference>
<proteinExistence type="predicted"/>
<organism>
    <name type="scientific">Ixodes scapularis</name>
    <name type="common">Black-legged tick</name>
    <name type="synonym">Deer tick</name>
    <dbReference type="NCBI Taxonomy" id="6945"/>
    <lineage>
        <taxon>Eukaryota</taxon>
        <taxon>Metazoa</taxon>
        <taxon>Ecdysozoa</taxon>
        <taxon>Arthropoda</taxon>
        <taxon>Chelicerata</taxon>
        <taxon>Arachnida</taxon>
        <taxon>Acari</taxon>
        <taxon>Parasitiformes</taxon>
        <taxon>Ixodida</taxon>
        <taxon>Ixodoidea</taxon>
        <taxon>Ixodidae</taxon>
        <taxon>Ixodinae</taxon>
        <taxon>Ixodes</taxon>
    </lineage>
</organism>
<dbReference type="Proteomes" id="UP000001555">
    <property type="component" value="Unassembled WGS sequence"/>
</dbReference>
<reference evidence="1 3" key="1">
    <citation type="submission" date="2008-03" db="EMBL/GenBank/DDBJ databases">
        <title>Annotation of Ixodes scapularis.</title>
        <authorList>
            <consortium name="Ixodes scapularis Genome Project Consortium"/>
            <person name="Caler E."/>
            <person name="Hannick L.I."/>
            <person name="Bidwell S."/>
            <person name="Joardar V."/>
            <person name="Thiagarajan M."/>
            <person name="Amedeo P."/>
            <person name="Galinsky K.J."/>
            <person name="Schobel S."/>
            <person name="Inman J."/>
            <person name="Hostetler J."/>
            <person name="Miller J."/>
            <person name="Hammond M."/>
            <person name="Megy K."/>
            <person name="Lawson D."/>
            <person name="Kodira C."/>
            <person name="Sutton G."/>
            <person name="Meyer J."/>
            <person name="Hill C.A."/>
            <person name="Birren B."/>
            <person name="Nene V."/>
            <person name="Collins F."/>
            <person name="Alarcon-Chaidez F."/>
            <person name="Wikel S."/>
            <person name="Strausberg R."/>
        </authorList>
    </citation>
    <scope>NUCLEOTIDE SEQUENCE [LARGE SCALE GENOMIC DNA]</scope>
    <source>
        <strain evidence="3">Wikel</strain>
        <strain evidence="1">Wikel colony</strain>
    </source>
</reference>
<evidence type="ECO:0000313" key="1">
    <source>
        <dbReference type="EMBL" id="EEC04765.1"/>
    </source>
</evidence>
<gene>
    <name evidence="1" type="ORF">IscW_ISCW017690</name>
</gene>
<name>B7PDU3_IXOSC</name>
<dbReference type="VEuPathDB" id="VectorBase:ISCW017690"/>
<keyword evidence="3" id="KW-1185">Reference proteome</keyword>
<accession>B7PDU3</accession>
<dbReference type="HOGENOM" id="CLU_2515150_0_0_1"/>
<dbReference type="EnsemblMetazoa" id="ISCW017690-RA">
    <property type="protein sequence ID" value="ISCW017690-PA"/>
    <property type="gene ID" value="ISCW017690"/>
</dbReference>
<dbReference type="PaxDb" id="6945-B7PDU3"/>
<dbReference type="EMBL" id="DS692128">
    <property type="protein sequence ID" value="EEC04765.1"/>
    <property type="molecule type" value="Genomic_DNA"/>
</dbReference>
<sequence>MQVTAGVKKNFTLEVFFEARTVKVGIPLRTIVSKRGTWLRVMSVYLRTHLDTLRIDFNQTLKVMLESFREQGLGLEFTFESPKEQ</sequence>
<evidence type="ECO:0000313" key="2">
    <source>
        <dbReference type="EnsemblMetazoa" id="ISCW017690-PA"/>
    </source>
</evidence>
<dbReference type="EMBL" id="ABJB010686057">
    <property type="status" value="NOT_ANNOTATED_CDS"/>
    <property type="molecule type" value="Genomic_DNA"/>
</dbReference>
<protein>
    <submittedName>
        <fullName evidence="1 2">Uncharacterized protein</fullName>
    </submittedName>
</protein>
<dbReference type="VEuPathDB" id="VectorBase:ISCI017690"/>
<evidence type="ECO:0000313" key="3">
    <source>
        <dbReference type="Proteomes" id="UP000001555"/>
    </source>
</evidence>
<dbReference type="AlphaFoldDB" id="B7PDU3"/>